<dbReference type="EMBL" id="CP003837">
    <property type="protein sequence ID" value="AGH47288.1"/>
    <property type="molecule type" value="Genomic_DNA"/>
</dbReference>
<dbReference type="HOGENOM" id="CLU_066627_0_1_6"/>
<evidence type="ECO:0000256" key="14">
    <source>
        <dbReference type="ARBA" id="ARBA00038036"/>
    </source>
</evidence>
<dbReference type="InterPro" id="IPR043129">
    <property type="entry name" value="ATPase_NBD"/>
</dbReference>
<comment type="pathway">
    <text evidence="4 16">Cofactor biosynthesis; coenzyme A biosynthesis; CoA from (R)-pantothenate: step 1/5.</text>
</comment>
<evidence type="ECO:0000313" key="17">
    <source>
        <dbReference type="EMBL" id="AGH47288.1"/>
    </source>
</evidence>
<name>M4RX98_9ALTE</name>
<evidence type="ECO:0000256" key="3">
    <source>
        <dbReference type="ARBA" id="ARBA00004496"/>
    </source>
</evidence>
<dbReference type="HAMAP" id="MF_01274">
    <property type="entry name" value="Pantothen_kinase_3"/>
    <property type="match status" value="1"/>
</dbReference>
<keyword evidence="9 16" id="KW-0547">Nucleotide-binding</keyword>
<evidence type="ECO:0000313" key="18">
    <source>
        <dbReference type="Proteomes" id="UP000011864"/>
    </source>
</evidence>
<keyword evidence="16" id="KW-0479">Metal-binding</keyword>
<dbReference type="STRING" id="1129794.C427_5189"/>
<dbReference type="UniPathway" id="UPA00241">
    <property type="reaction ID" value="UER00352"/>
</dbReference>
<dbReference type="GO" id="GO:0004594">
    <property type="term" value="F:pantothenate kinase activity"/>
    <property type="evidence" value="ECO:0007669"/>
    <property type="project" value="UniProtKB-UniRule"/>
</dbReference>
<evidence type="ECO:0000256" key="13">
    <source>
        <dbReference type="ARBA" id="ARBA00022993"/>
    </source>
</evidence>
<dbReference type="eggNOG" id="COG1521">
    <property type="taxonomic scope" value="Bacteria"/>
</dbReference>
<gene>
    <name evidence="16" type="primary">coaX</name>
    <name evidence="17" type="ORF">C427_5189</name>
</gene>
<feature type="binding site" evidence="16">
    <location>
        <begin position="16"/>
        <end position="23"/>
    </location>
    <ligand>
        <name>ATP</name>
        <dbReference type="ChEBI" id="CHEBI:30616"/>
    </ligand>
</feature>
<dbReference type="NCBIfam" id="TIGR00671">
    <property type="entry name" value="baf"/>
    <property type="match status" value="1"/>
</dbReference>
<reference evidence="17 18" key="1">
    <citation type="journal article" date="2013" name="Genome Announc.">
        <title>Complete Genome Sequence of Glaciecola psychrophila Strain 170T.</title>
        <authorList>
            <person name="Yin J."/>
            <person name="Chen J."/>
            <person name="Liu G."/>
            <person name="Yu Y."/>
            <person name="Song L."/>
            <person name="Wang X."/>
            <person name="Qu X."/>
        </authorList>
    </citation>
    <scope>NUCLEOTIDE SEQUENCE [LARGE SCALE GENOMIC DNA]</scope>
    <source>
        <strain evidence="17 18">170</strain>
    </source>
</reference>
<dbReference type="CDD" id="cd24015">
    <property type="entry name" value="ASKHA_NBD_PanK-III"/>
    <property type="match status" value="1"/>
</dbReference>
<keyword evidence="12 16" id="KW-0630">Potassium</keyword>
<protein>
    <recommendedName>
        <fullName evidence="15 16">Type III pantothenate kinase</fullName>
        <ecNumber evidence="6 16">2.7.1.33</ecNumber>
    </recommendedName>
    <alternativeName>
        <fullName evidence="16">PanK-III</fullName>
    </alternativeName>
    <alternativeName>
        <fullName evidence="16">Pantothenic acid kinase</fullName>
    </alternativeName>
</protein>
<dbReference type="OrthoDB" id="9781305at2"/>
<evidence type="ECO:0000256" key="10">
    <source>
        <dbReference type="ARBA" id="ARBA00022777"/>
    </source>
</evidence>
<evidence type="ECO:0000256" key="5">
    <source>
        <dbReference type="ARBA" id="ARBA00011738"/>
    </source>
</evidence>
<keyword evidence="11 16" id="KW-0067">ATP-binding</keyword>
<evidence type="ECO:0000256" key="16">
    <source>
        <dbReference type="HAMAP-Rule" id="MF_01274"/>
    </source>
</evidence>
<keyword evidence="7 16" id="KW-0963">Cytoplasm</keyword>
<dbReference type="GO" id="GO:0005524">
    <property type="term" value="F:ATP binding"/>
    <property type="evidence" value="ECO:0007669"/>
    <property type="project" value="UniProtKB-UniRule"/>
</dbReference>
<dbReference type="PANTHER" id="PTHR34265:SF1">
    <property type="entry name" value="TYPE III PANTOTHENATE KINASE"/>
    <property type="match status" value="1"/>
</dbReference>
<dbReference type="GO" id="GO:0046872">
    <property type="term" value="F:metal ion binding"/>
    <property type="evidence" value="ECO:0007669"/>
    <property type="project" value="UniProtKB-KW"/>
</dbReference>
<dbReference type="Proteomes" id="UP000011864">
    <property type="component" value="Chromosome"/>
</dbReference>
<comment type="subcellular location">
    <subcellularLocation>
        <location evidence="3 16">Cytoplasm</location>
    </subcellularLocation>
</comment>
<keyword evidence="18" id="KW-1185">Reference proteome</keyword>
<keyword evidence="10 16" id="KW-0418">Kinase</keyword>
<evidence type="ECO:0000256" key="4">
    <source>
        <dbReference type="ARBA" id="ARBA00005225"/>
    </source>
</evidence>
<comment type="subunit">
    <text evidence="5 16">Homodimer.</text>
</comment>
<dbReference type="SUPFAM" id="SSF53067">
    <property type="entry name" value="Actin-like ATPase domain"/>
    <property type="match status" value="2"/>
</dbReference>
<feature type="binding site" evidence="16">
    <location>
        <position position="179"/>
    </location>
    <ligand>
        <name>substrate</name>
    </ligand>
</feature>
<evidence type="ECO:0000256" key="15">
    <source>
        <dbReference type="ARBA" id="ARBA00040883"/>
    </source>
</evidence>
<dbReference type="Pfam" id="PF03309">
    <property type="entry name" value="Pan_kinase"/>
    <property type="match status" value="1"/>
</dbReference>
<dbReference type="GO" id="GO:0005737">
    <property type="term" value="C:cytoplasm"/>
    <property type="evidence" value="ECO:0007669"/>
    <property type="project" value="UniProtKB-SubCell"/>
</dbReference>
<evidence type="ECO:0000256" key="8">
    <source>
        <dbReference type="ARBA" id="ARBA00022679"/>
    </source>
</evidence>
<evidence type="ECO:0000256" key="7">
    <source>
        <dbReference type="ARBA" id="ARBA00022490"/>
    </source>
</evidence>
<comment type="cofactor">
    <cofactor evidence="2">
        <name>K(+)</name>
        <dbReference type="ChEBI" id="CHEBI:29103"/>
    </cofactor>
</comment>
<dbReference type="PATRIC" id="fig|1129794.4.peg.5175"/>
<dbReference type="AlphaFoldDB" id="M4RX98"/>
<organism evidence="17 18">
    <name type="scientific">Paraglaciecola psychrophila 170</name>
    <dbReference type="NCBI Taxonomy" id="1129794"/>
    <lineage>
        <taxon>Bacteria</taxon>
        <taxon>Pseudomonadati</taxon>
        <taxon>Pseudomonadota</taxon>
        <taxon>Gammaproteobacteria</taxon>
        <taxon>Alteromonadales</taxon>
        <taxon>Alteromonadaceae</taxon>
        <taxon>Paraglaciecola</taxon>
    </lineage>
</organism>
<accession>M4RX98</accession>
<evidence type="ECO:0000256" key="1">
    <source>
        <dbReference type="ARBA" id="ARBA00001206"/>
    </source>
</evidence>
<evidence type="ECO:0000256" key="11">
    <source>
        <dbReference type="ARBA" id="ARBA00022840"/>
    </source>
</evidence>
<feature type="binding site" evidence="16">
    <location>
        <position position="96"/>
    </location>
    <ligand>
        <name>substrate</name>
    </ligand>
</feature>
<proteinExistence type="inferred from homology"/>
<keyword evidence="13 16" id="KW-0173">Coenzyme A biosynthesis</keyword>
<evidence type="ECO:0000256" key="2">
    <source>
        <dbReference type="ARBA" id="ARBA00001958"/>
    </source>
</evidence>
<evidence type="ECO:0000256" key="6">
    <source>
        <dbReference type="ARBA" id="ARBA00012102"/>
    </source>
</evidence>
<dbReference type="EC" id="2.7.1.33" evidence="6 16"/>
<dbReference type="GO" id="GO:0015937">
    <property type="term" value="P:coenzyme A biosynthetic process"/>
    <property type="evidence" value="ECO:0007669"/>
    <property type="project" value="UniProtKB-UniRule"/>
</dbReference>
<dbReference type="Gene3D" id="3.30.420.40">
    <property type="match status" value="2"/>
</dbReference>
<dbReference type="KEGG" id="gps:C427_5189"/>
<feature type="binding site" evidence="16">
    <location>
        <position position="125"/>
    </location>
    <ligand>
        <name>K(+)</name>
        <dbReference type="ChEBI" id="CHEBI:29103"/>
    </ligand>
</feature>
<comment type="cofactor">
    <cofactor evidence="16">
        <name>NH4(+)</name>
        <dbReference type="ChEBI" id="CHEBI:28938"/>
    </cofactor>
    <cofactor evidence="16">
        <name>K(+)</name>
        <dbReference type="ChEBI" id="CHEBI:29103"/>
    </cofactor>
    <text evidence="16">A monovalent cation. Ammonium or potassium.</text>
</comment>
<keyword evidence="8 16" id="KW-0808">Transferase</keyword>
<feature type="binding site" evidence="16">
    <location>
        <position position="128"/>
    </location>
    <ligand>
        <name>ATP</name>
        <dbReference type="ChEBI" id="CHEBI:30616"/>
    </ligand>
</feature>
<feature type="active site" description="Proton acceptor" evidence="16">
    <location>
        <position position="105"/>
    </location>
</feature>
<evidence type="ECO:0000256" key="12">
    <source>
        <dbReference type="ARBA" id="ARBA00022958"/>
    </source>
</evidence>
<dbReference type="PANTHER" id="PTHR34265">
    <property type="entry name" value="TYPE III PANTOTHENATE KINASE"/>
    <property type="match status" value="1"/>
</dbReference>
<comment type="similarity">
    <text evidence="14 16">Belongs to the type III pantothenate kinase family.</text>
</comment>
<comment type="function">
    <text evidence="16">Catalyzes the phosphorylation of pantothenate (Pan), the first step in CoA biosynthesis.</text>
</comment>
<sequence>MEVKSVSDRSKALLVDIGNTQIKYALVSVISDVTAVNYCHQPEELAEFVRLADKVVVSSVGHLALVEDLKRLCEHLNTPCMVIKTAANSLGIQCAYEKYHTLGVDRWLAILAAREITQLPVAVIDLGTANTCDIVVNNKHIGGWIAPGFSVMRESLLNNTQQVFADTYIPDALDIGNTTEKCVSYGCLASQTGFVMLAEQFLANKYEDYFVLVTGGGQNSLVLGSSKKILFFPNLVLRGLFRLI</sequence>
<evidence type="ECO:0000256" key="9">
    <source>
        <dbReference type="ARBA" id="ARBA00022741"/>
    </source>
</evidence>
<comment type="catalytic activity">
    <reaction evidence="1 16">
        <text>(R)-pantothenate + ATP = (R)-4'-phosphopantothenate + ADP + H(+)</text>
        <dbReference type="Rhea" id="RHEA:16373"/>
        <dbReference type="ChEBI" id="CHEBI:10986"/>
        <dbReference type="ChEBI" id="CHEBI:15378"/>
        <dbReference type="ChEBI" id="CHEBI:29032"/>
        <dbReference type="ChEBI" id="CHEBI:30616"/>
        <dbReference type="ChEBI" id="CHEBI:456216"/>
        <dbReference type="EC" id="2.7.1.33"/>
    </reaction>
</comment>
<feature type="binding site" evidence="16">
    <location>
        <begin position="103"/>
        <end position="106"/>
    </location>
    <ligand>
        <name>substrate</name>
    </ligand>
</feature>
<dbReference type="InterPro" id="IPR004619">
    <property type="entry name" value="Type_III_PanK"/>
</dbReference>